<accession>A0A163CE44</accession>
<evidence type="ECO:0000313" key="5">
    <source>
        <dbReference type="Proteomes" id="UP000185657"/>
    </source>
</evidence>
<dbReference type="InterPro" id="IPR049179">
    <property type="entry name" value="T2SSK_SAM-like_2nd"/>
</dbReference>
<evidence type="ECO:0000313" key="6">
    <source>
        <dbReference type="Proteomes" id="UP000185680"/>
    </source>
</evidence>
<dbReference type="KEGG" id="hyl:LPB072_03030"/>
<dbReference type="NCBIfam" id="NF037980">
    <property type="entry name" value="T2SS_GspK"/>
    <property type="match status" value="1"/>
</dbReference>
<dbReference type="RefSeq" id="WP_066091051.1">
    <property type="nucleotide sequence ID" value="NZ_CP017476.1"/>
</dbReference>
<organism evidence="3 6">
    <name type="scientific">Hydrogenophaga crassostreae</name>
    <dbReference type="NCBI Taxonomy" id="1763535"/>
    <lineage>
        <taxon>Bacteria</taxon>
        <taxon>Pseudomonadati</taxon>
        <taxon>Pseudomonadota</taxon>
        <taxon>Betaproteobacteria</taxon>
        <taxon>Burkholderiales</taxon>
        <taxon>Comamonadaceae</taxon>
        <taxon>Hydrogenophaga</taxon>
    </lineage>
</organism>
<comment type="subcellular location">
    <subcellularLocation>
        <location evidence="1">Cell inner membrane</location>
    </subcellularLocation>
</comment>
<gene>
    <name evidence="3" type="ORF">LPB072_03030</name>
    <name evidence="4" type="ORF">LPB72_12345</name>
</gene>
<protein>
    <recommendedName>
        <fullName evidence="1">Type II secretion system protein K</fullName>
    </recommendedName>
</protein>
<dbReference type="PANTHER" id="PTHR38831">
    <property type="entry name" value="TYPE II SECRETION SYSTEM PROTEIN K"/>
    <property type="match status" value="1"/>
</dbReference>
<evidence type="ECO:0000313" key="4">
    <source>
        <dbReference type="EMBL" id="OAD41546.1"/>
    </source>
</evidence>
<dbReference type="InterPro" id="IPR005628">
    <property type="entry name" value="GspK"/>
</dbReference>
<dbReference type="Proteomes" id="UP000185657">
    <property type="component" value="Unassembled WGS sequence"/>
</dbReference>
<dbReference type="Gene3D" id="3.30.1300.30">
    <property type="entry name" value="GSPII I/J protein-like"/>
    <property type="match status" value="1"/>
</dbReference>
<comment type="similarity">
    <text evidence="1">Belongs to the GSP K family.</text>
</comment>
<proteinExistence type="inferred from homology"/>
<dbReference type="Pfam" id="PF03934">
    <property type="entry name" value="T2SSK"/>
    <property type="match status" value="1"/>
</dbReference>
<dbReference type="PIRSF" id="PIRSF002786">
    <property type="entry name" value="XcpX"/>
    <property type="match status" value="1"/>
</dbReference>
<dbReference type="InterPro" id="IPR045584">
    <property type="entry name" value="Pilin-like"/>
</dbReference>
<keyword evidence="1" id="KW-0997">Cell inner membrane</keyword>
<evidence type="ECO:0000313" key="3">
    <source>
        <dbReference type="EMBL" id="AOW11983.1"/>
    </source>
</evidence>
<dbReference type="EMBL" id="CP017476">
    <property type="protein sequence ID" value="AOW11983.1"/>
    <property type="molecule type" value="Genomic_DNA"/>
</dbReference>
<dbReference type="PANTHER" id="PTHR38831:SF1">
    <property type="entry name" value="TYPE II SECRETION SYSTEM PROTEIN K-RELATED"/>
    <property type="match status" value="1"/>
</dbReference>
<evidence type="ECO:0000259" key="2">
    <source>
        <dbReference type="Pfam" id="PF03934"/>
    </source>
</evidence>
<dbReference type="STRING" id="1763535.LPB072_03030"/>
<dbReference type="SUPFAM" id="SSF54523">
    <property type="entry name" value="Pili subunits"/>
    <property type="match status" value="1"/>
</dbReference>
<dbReference type="EMBL" id="LVWD01000014">
    <property type="protein sequence ID" value="OAD41546.1"/>
    <property type="molecule type" value="Genomic_DNA"/>
</dbReference>
<dbReference type="OrthoDB" id="5293133at2"/>
<keyword evidence="1" id="KW-1003">Cell membrane</keyword>
<reference evidence="4 5" key="1">
    <citation type="submission" date="2016-02" db="EMBL/GenBank/DDBJ databases">
        <title>Draft genome sequence of Hydrogenophaga sp. LPB0072.</title>
        <authorList>
            <person name="Shin S.-K."/>
            <person name="Yi H."/>
        </authorList>
    </citation>
    <scope>NUCLEOTIDE SEQUENCE [LARGE SCALE GENOMIC DNA]</scope>
    <source>
        <strain evidence="4 5">LPB0072</strain>
    </source>
</reference>
<sequence>MSQSQKKRRQRGAALLLAMLVVTLVATLASAALWQQWRSTEVETAERQRVQAGWLLTGAVDWARLILREDARSNRNTGSADHLGEPWATPLEEAQLSSFLAADPNNNTEDLLPAFLSGEIVDAQAKLNAFNLVRTKGVAAKRDAEVSAVDVAAFKKLYELLNLPEAELTAAVDNLLRSTEQALNNPEPSATPLLPTRFSQLGWLGISEASLEALSPHVTWLPTLTPLNLNTASAQALCASVPVLDLATAERLVVERGTTPFRDLPAAAARIPGATAETLKPNEHDVRSRYFEVTVRLRLDNRTTQERSLVVRTGLKTGVVWRERTAVS</sequence>
<keyword evidence="5" id="KW-1185">Reference proteome</keyword>
<feature type="domain" description="T2SS protein K second SAM-like" evidence="2">
    <location>
        <begin position="227"/>
        <end position="279"/>
    </location>
</feature>
<name>A0A163CE44_9BURK</name>
<dbReference type="GO" id="GO:0005886">
    <property type="term" value="C:plasma membrane"/>
    <property type="evidence" value="ECO:0007669"/>
    <property type="project" value="UniProtKB-SubCell"/>
</dbReference>
<keyword evidence="1" id="KW-0472">Membrane</keyword>
<keyword evidence="1" id="KW-0813">Transport</keyword>
<dbReference type="Proteomes" id="UP000185680">
    <property type="component" value="Chromosome"/>
</dbReference>
<evidence type="ECO:0000256" key="1">
    <source>
        <dbReference type="PIRNR" id="PIRNR002786"/>
    </source>
</evidence>
<dbReference type="AlphaFoldDB" id="A0A163CE44"/>
<dbReference type="GO" id="GO:0009306">
    <property type="term" value="P:protein secretion"/>
    <property type="evidence" value="ECO:0007669"/>
    <property type="project" value="InterPro"/>
</dbReference>
<reference evidence="3 6" key="2">
    <citation type="submission" date="2016-10" db="EMBL/GenBank/DDBJ databases">
        <title>Hydorgenophaga sp. LPB0072 isolated from gastropod.</title>
        <authorList>
            <person name="Kim E."/>
            <person name="Yi H."/>
        </authorList>
    </citation>
    <scope>NUCLEOTIDE SEQUENCE [LARGE SCALE GENOMIC DNA]</scope>
    <source>
        <strain evidence="3 6">LPB0072</strain>
    </source>
</reference>